<evidence type="ECO:0000256" key="6">
    <source>
        <dbReference type="SAM" id="Coils"/>
    </source>
</evidence>
<dbReference type="OrthoDB" id="9804152at2"/>
<comment type="similarity">
    <text evidence="2">Belongs to the LemA family.</text>
</comment>
<keyword evidence="4" id="KW-1133">Transmembrane helix</keyword>
<evidence type="ECO:0000256" key="5">
    <source>
        <dbReference type="ARBA" id="ARBA00023136"/>
    </source>
</evidence>
<accession>I2GFZ8</accession>
<keyword evidence="6" id="KW-0175">Coiled coil</keyword>
<dbReference type="Proteomes" id="UP000009309">
    <property type="component" value="Unassembled WGS sequence"/>
</dbReference>
<evidence type="ECO:0000256" key="3">
    <source>
        <dbReference type="ARBA" id="ARBA00022692"/>
    </source>
</evidence>
<feature type="coiled-coil region" evidence="6">
    <location>
        <begin position="77"/>
        <end position="104"/>
    </location>
</feature>
<dbReference type="PANTHER" id="PTHR34478">
    <property type="entry name" value="PROTEIN LEMA"/>
    <property type="match status" value="1"/>
</dbReference>
<feature type="region of interest" description="Disordered" evidence="7">
    <location>
        <begin position="218"/>
        <end position="242"/>
    </location>
</feature>
<keyword evidence="9" id="KW-1185">Reference proteome</keyword>
<dbReference type="GO" id="GO:0016020">
    <property type="term" value="C:membrane"/>
    <property type="evidence" value="ECO:0007669"/>
    <property type="project" value="UniProtKB-SubCell"/>
</dbReference>
<organism evidence="8 9">
    <name type="scientific">Fibrisoma limi BUZ 3</name>
    <dbReference type="NCBI Taxonomy" id="1185876"/>
    <lineage>
        <taxon>Bacteria</taxon>
        <taxon>Pseudomonadati</taxon>
        <taxon>Bacteroidota</taxon>
        <taxon>Cytophagia</taxon>
        <taxon>Cytophagales</taxon>
        <taxon>Spirosomataceae</taxon>
        <taxon>Fibrisoma</taxon>
    </lineage>
</organism>
<protein>
    <submittedName>
        <fullName evidence="8">LemA protein</fullName>
    </submittedName>
</protein>
<evidence type="ECO:0000256" key="7">
    <source>
        <dbReference type="SAM" id="MobiDB-lite"/>
    </source>
</evidence>
<reference evidence="8 9" key="1">
    <citation type="journal article" date="2012" name="J. Bacteriol.">
        <title>Genome Sequence of the Filamentous Bacterium Fibrisoma limi BUZ 3T.</title>
        <authorList>
            <person name="Filippini M."/>
            <person name="Qi W."/>
            <person name="Jaenicke S."/>
            <person name="Goesmann A."/>
            <person name="Smits T.H."/>
            <person name="Bagheri H.C."/>
        </authorList>
    </citation>
    <scope>NUCLEOTIDE SEQUENCE [LARGE SCALE GENOMIC DNA]</scope>
    <source>
        <strain evidence="9">BUZ 3T</strain>
    </source>
</reference>
<comment type="subcellular location">
    <subcellularLocation>
        <location evidence="1">Membrane</location>
        <topology evidence="1">Single-pass membrane protein</topology>
    </subcellularLocation>
</comment>
<comment type="caution">
    <text evidence="8">The sequence shown here is derived from an EMBL/GenBank/DDBJ whole genome shotgun (WGS) entry which is preliminary data.</text>
</comment>
<sequence length="242" mass="27004">MIWLILIIIAAISYLAVQYNKAQSLAQSVKEAHSNITVTLKKRLDLVNKLIDIARSYGEHEKLTYIAVVEGESLGALAQASLRADNTITQLNNLSRNYPELKANQTYMRLMDDLHKIESLVQDRREKYNAGVRIYNTFCNSIPFVFIAPSLGFPQAPYFDVSNADELENLKDFVTDDGALLRQKLAGAGAQVAQTTRVMGNKLEANSRVLLEKGKEEIQRRRQGAVGSNHSEPTQPDEPVGE</sequence>
<dbReference type="Pfam" id="PF04011">
    <property type="entry name" value="LemA"/>
    <property type="match status" value="1"/>
</dbReference>
<dbReference type="PANTHER" id="PTHR34478:SF2">
    <property type="entry name" value="MEMBRANE PROTEIN"/>
    <property type="match status" value="1"/>
</dbReference>
<dbReference type="Gene3D" id="1.20.1440.20">
    <property type="entry name" value="LemA-like domain"/>
    <property type="match status" value="1"/>
</dbReference>
<name>I2GFZ8_9BACT</name>
<evidence type="ECO:0000256" key="1">
    <source>
        <dbReference type="ARBA" id="ARBA00004167"/>
    </source>
</evidence>
<evidence type="ECO:0000256" key="4">
    <source>
        <dbReference type="ARBA" id="ARBA00022989"/>
    </source>
</evidence>
<proteinExistence type="inferred from homology"/>
<keyword evidence="3" id="KW-0812">Transmembrane</keyword>
<keyword evidence="5" id="KW-0472">Membrane</keyword>
<dbReference type="RefSeq" id="WP_009281407.1">
    <property type="nucleotide sequence ID" value="NZ_CAIT01000006.1"/>
</dbReference>
<dbReference type="AlphaFoldDB" id="I2GFZ8"/>
<dbReference type="eggNOG" id="COG1704">
    <property type="taxonomic scope" value="Bacteria"/>
</dbReference>
<dbReference type="InterPro" id="IPR023353">
    <property type="entry name" value="LemA-like_dom_sf"/>
</dbReference>
<dbReference type="SUPFAM" id="SSF140478">
    <property type="entry name" value="LemA-like"/>
    <property type="match status" value="1"/>
</dbReference>
<evidence type="ECO:0000313" key="9">
    <source>
        <dbReference type="Proteomes" id="UP000009309"/>
    </source>
</evidence>
<evidence type="ECO:0000256" key="2">
    <source>
        <dbReference type="ARBA" id="ARBA00008854"/>
    </source>
</evidence>
<dbReference type="InterPro" id="IPR007156">
    <property type="entry name" value="MamQ_LemA"/>
</dbReference>
<dbReference type="EMBL" id="CAIT01000006">
    <property type="protein sequence ID" value="CCH52823.1"/>
    <property type="molecule type" value="Genomic_DNA"/>
</dbReference>
<evidence type="ECO:0000313" key="8">
    <source>
        <dbReference type="EMBL" id="CCH52823.1"/>
    </source>
</evidence>
<gene>
    <name evidence="8" type="ORF">BN8_01856</name>
</gene>
<dbReference type="STRING" id="1185876.BN8_01856"/>